<dbReference type="EMBL" id="PJEX01000057">
    <property type="protein sequence ID" value="TKW56815.1"/>
    <property type="molecule type" value="Genomic_DNA"/>
</dbReference>
<gene>
    <name evidence="2" type="primary">TMEM53</name>
    <name evidence="2" type="ORF">CTA1_6349</name>
</gene>
<dbReference type="InterPro" id="IPR008547">
    <property type="entry name" value="DUF829_TMEM53"/>
</dbReference>
<evidence type="ECO:0000313" key="3">
    <source>
        <dbReference type="Proteomes" id="UP000310108"/>
    </source>
</evidence>
<dbReference type="Pfam" id="PF05705">
    <property type="entry name" value="DUF829"/>
    <property type="match status" value="1"/>
</dbReference>
<dbReference type="Proteomes" id="UP000310108">
    <property type="component" value="Unassembled WGS sequence"/>
</dbReference>
<dbReference type="PANTHER" id="PTHR12265">
    <property type="entry name" value="TRANSMEMBRANE PROTEIN 53"/>
    <property type="match status" value="1"/>
</dbReference>
<dbReference type="PANTHER" id="PTHR12265:SF40">
    <property type="entry name" value="DUF829-DOMAIN-CONTAINING PROTEIN"/>
    <property type="match status" value="1"/>
</dbReference>
<accession>A0A4U6XMB3</accession>
<keyword evidence="3" id="KW-1185">Reference proteome</keyword>
<dbReference type="OrthoDB" id="77878at2759"/>
<keyword evidence="2" id="KW-0812">Transmembrane</keyword>
<sequence length="416" mass="44503">MASNQPAGAAGPLPAMQELSPTTFLYDPPSAVLDANSPKLIVVFSWMSAQDVHIAKYTSRYMALYPSASILLVKCPFIHTLSTRISKRQIKPAVPVVRSLADAAGAAAFTGGGGGGGGQPPQLLFHVFSNGGATNYAKFLELYSEADRAGRLALPPHVTLYDSCPGGFHWMRSYRALSASMPRVLSPLAHVFIGWFWLFHVPLGRVGFFGKMWAALRQKALLGSEKRRAYLYSKEDEMIHWADVERHADEAKENGFDVRKERFDGSQHVAHAKLNPSRYWGVVREMWDAGPKTVEPAPKGAEDAAEDAAPEPPKTAPAPESESPQVASASPIATLEPDTPKVELTSPKAVTEPDVSKASPTPAVVPAPAPAPALAPPVPAPEPVKAAPEPEAPTAAPPPPEVKKPKRSPTPPPTIQ</sequence>
<evidence type="ECO:0000256" key="1">
    <source>
        <dbReference type="SAM" id="MobiDB-lite"/>
    </source>
</evidence>
<feature type="compositionally biased region" description="Pro residues" evidence="1">
    <location>
        <begin position="363"/>
        <end position="382"/>
    </location>
</feature>
<reference evidence="2 3" key="1">
    <citation type="journal article" date="2019" name="PLoS ONE">
        <title>Comparative genome analysis indicates high evolutionary potential of pathogenicity genes in Colletotrichum tanaceti.</title>
        <authorList>
            <person name="Lelwala R.V."/>
            <person name="Korhonen P.K."/>
            <person name="Young N.D."/>
            <person name="Scott J.B."/>
            <person name="Ades P.A."/>
            <person name="Gasser R.B."/>
            <person name="Taylor P.W.J."/>
        </authorList>
    </citation>
    <scope>NUCLEOTIDE SEQUENCE [LARGE SCALE GENOMIC DNA]</scope>
    <source>
        <strain evidence="2">BRIP57314</strain>
    </source>
</reference>
<feature type="compositionally biased region" description="Low complexity" evidence="1">
    <location>
        <begin position="383"/>
        <end position="394"/>
    </location>
</feature>
<feature type="region of interest" description="Disordered" evidence="1">
    <location>
        <begin position="291"/>
        <end position="416"/>
    </location>
</feature>
<dbReference type="AlphaFoldDB" id="A0A4U6XMB3"/>
<dbReference type="STRING" id="1306861.A0A4U6XMB3"/>
<protein>
    <submittedName>
        <fullName evidence="2">Transmembrane protein 53</fullName>
    </submittedName>
</protein>
<name>A0A4U6XMB3_9PEZI</name>
<keyword evidence="2" id="KW-0472">Membrane</keyword>
<dbReference type="PRINTS" id="PR01217">
    <property type="entry name" value="PRICHEXTENSN"/>
</dbReference>
<proteinExistence type="predicted"/>
<comment type="caution">
    <text evidence="2">The sequence shown here is derived from an EMBL/GenBank/DDBJ whole genome shotgun (WGS) entry which is preliminary data.</text>
</comment>
<evidence type="ECO:0000313" key="2">
    <source>
        <dbReference type="EMBL" id="TKW56815.1"/>
    </source>
</evidence>
<organism evidence="2 3">
    <name type="scientific">Colletotrichum tanaceti</name>
    <dbReference type="NCBI Taxonomy" id="1306861"/>
    <lineage>
        <taxon>Eukaryota</taxon>
        <taxon>Fungi</taxon>
        <taxon>Dikarya</taxon>
        <taxon>Ascomycota</taxon>
        <taxon>Pezizomycotina</taxon>
        <taxon>Sordariomycetes</taxon>
        <taxon>Hypocreomycetidae</taxon>
        <taxon>Glomerellales</taxon>
        <taxon>Glomerellaceae</taxon>
        <taxon>Colletotrichum</taxon>
        <taxon>Colletotrichum destructivum species complex</taxon>
    </lineage>
</organism>